<accession>A0A7W2L375</accession>
<dbReference type="RefSeq" id="WP_176515296.1">
    <property type="nucleotide sequence ID" value="NZ_CP060529.1"/>
</dbReference>
<protein>
    <submittedName>
        <fullName evidence="1">Uncharacterized protein</fullName>
    </submittedName>
</protein>
<gene>
    <name evidence="1" type="ORF">H4C47_18020</name>
</gene>
<dbReference type="EMBL" id="JACGDG010000016">
    <property type="protein sequence ID" value="MBA6117620.1"/>
    <property type="molecule type" value="Genomic_DNA"/>
</dbReference>
<proteinExistence type="predicted"/>
<evidence type="ECO:0000313" key="1">
    <source>
        <dbReference type="EMBL" id="MBA6117620.1"/>
    </source>
</evidence>
<dbReference type="AlphaFoldDB" id="A0A7W2L375"/>
<dbReference type="Proteomes" id="UP000553948">
    <property type="component" value="Unassembled WGS sequence"/>
</dbReference>
<evidence type="ECO:0000313" key="2">
    <source>
        <dbReference type="Proteomes" id="UP000553948"/>
    </source>
</evidence>
<reference evidence="1 2" key="1">
    <citation type="submission" date="2020-07" db="EMBL/GenBank/DDBJ databases">
        <title>Diversity of carbapenemase encoding genes among Pseudomonas putida group clinical isolates in a tertiary Brazilian hospital.</title>
        <authorList>
            <person name="Alberto-Lei F."/>
            <person name="Nodari C.S."/>
            <person name="Streling A.P."/>
            <person name="Paulino J.T."/>
            <person name="Bessa-Neto F.O."/>
            <person name="Cayo R."/>
            <person name="Gales A.C."/>
        </authorList>
    </citation>
    <scope>NUCLEOTIDE SEQUENCE [LARGE SCALE GENOMIC DNA]</scope>
    <source>
        <strain evidence="1 2">12464</strain>
    </source>
</reference>
<comment type="caution">
    <text evidence="1">The sequence shown here is derived from an EMBL/GenBank/DDBJ whole genome shotgun (WGS) entry which is preliminary data.</text>
</comment>
<name>A0A7W2L375_PSEPU</name>
<sequence length="60" mass="6417">MELREIQPLRTVGNAFLVGDGMEPDVRVVTEGIQQVRSTSKVNASEVSSDILSISLTAAT</sequence>
<organism evidence="1 2">
    <name type="scientific">Pseudomonas putida</name>
    <name type="common">Arthrobacter siderocapsulatus</name>
    <dbReference type="NCBI Taxonomy" id="303"/>
    <lineage>
        <taxon>Bacteria</taxon>
        <taxon>Pseudomonadati</taxon>
        <taxon>Pseudomonadota</taxon>
        <taxon>Gammaproteobacteria</taxon>
        <taxon>Pseudomonadales</taxon>
        <taxon>Pseudomonadaceae</taxon>
        <taxon>Pseudomonas</taxon>
    </lineage>
</organism>